<keyword evidence="3" id="KW-1003">Cell membrane</keyword>
<feature type="region of interest" description="Disordered" evidence="10">
    <location>
        <begin position="1"/>
        <end position="141"/>
    </location>
</feature>
<evidence type="ECO:0000256" key="2">
    <source>
        <dbReference type="ARBA" id="ARBA00012543"/>
    </source>
</evidence>
<dbReference type="InterPro" id="IPR029044">
    <property type="entry name" value="Nucleotide-diphossugar_trans"/>
</dbReference>
<dbReference type="Proteomes" id="UP000789759">
    <property type="component" value="Unassembled WGS sequence"/>
</dbReference>
<name>A0A9N8VMH8_9GLOM</name>
<feature type="transmembrane region" description="Helical" evidence="11">
    <location>
        <begin position="872"/>
        <end position="896"/>
    </location>
</feature>
<sequence>MSHTNKSKPANFDVSFAETTQRNRLNHNVSPDSSPPDSSQPLVQGRRPSQPHVQGRRPSQPFVQGRRPSQPLVQERRPSQPFVQERRPSQPFVQGRRPSQPFIQGRRPSQPLVQGRRPSQPLIQGRRPSQPLVRPERRRPSRAMIHDEDPAFLRTRIRNENVSCFKEIFEYFKYGERIHYWILFSNILTFWAPSFLLSKLGGMKKPVVRQAWREKAWLIFYANLVLYVSTVIPFSQQLPPDYTLVKTFIDNPIIYGNIYDFKKLSNFFNTLQMNLTNDYKNADLSAIFDNTNGRCEQFDIPRNVTFSCKVKNPFGEDSLQMPAGTCIPIKNLNVKPIASLAFEWNDLKPNKLNDWEPELLVYGSTVINVSSYVDNITNYNDETVPDSTLSFVNNILYEILYTNNTNGSPRSKDISWLASYNHNFKNAIPCILSRYQAGFVLTQTAGCYINTTITIFTTGTILILTMVRIIVAVLFTFTFSKKLVEVSDSGEMIDDPLYTVMLVTAYSEDKNSLQTTLDSLVKTDYSDDHKLFFIVVDGMIKGKGNKRYTSDICINFLELDPEMRNATPCSYVAIADAPAIIVVKIGSEKEINSPKPGNRGKRDSQMIVMSFFEHVYFNERFTELDYELFWKIYYLLGITADHFELILMVDADTKVAPSSLAYLVSAMNKDPTIMGCCGETRIANKTETWVTAIQVYEYYISHHLGKAFESAFGSVTCLPGCFCMYRLKAPKDDAWVPILSNPDIVAEYQKNIVTTLHEKNLLLLGEDRYLSTLMLRTFPYRKMLFVPQAICHTIAPKTFSVLLSQRRRWINSTVHNLFELVLVRDLCGIACLSMQFVIMLDIIGTLILPSALCFTIYLIFNTLLGNEIQYLPLILLAMILGLPGILIVVTTLYLLALPVWNFILPLYAYWNFDDFSWGETRQVLGDTGKDEHGDVTGKFDSSKLKIKTWEEWENERHCIARSIKKHESFKRSAKYLSRNSQIRRKPTEIQIDSDKFLMSE</sequence>
<dbReference type="PANTHER" id="PTHR22914">
    <property type="entry name" value="CHITIN SYNTHASE"/>
    <property type="match status" value="1"/>
</dbReference>
<evidence type="ECO:0000256" key="9">
    <source>
        <dbReference type="ARBA" id="ARBA00023180"/>
    </source>
</evidence>
<feature type="transmembrane region" description="Helical" evidence="11">
    <location>
        <begin position="218"/>
        <end position="235"/>
    </location>
</feature>
<comment type="subcellular location">
    <subcellularLocation>
        <location evidence="1">Cell membrane</location>
        <topology evidence="1">Multi-pass membrane protein</topology>
    </subcellularLocation>
</comment>
<keyword evidence="13" id="KW-1185">Reference proteome</keyword>
<evidence type="ECO:0000313" key="13">
    <source>
        <dbReference type="Proteomes" id="UP000789759"/>
    </source>
</evidence>
<evidence type="ECO:0000256" key="5">
    <source>
        <dbReference type="ARBA" id="ARBA00022679"/>
    </source>
</evidence>
<evidence type="ECO:0000256" key="7">
    <source>
        <dbReference type="ARBA" id="ARBA00022989"/>
    </source>
</evidence>
<feature type="transmembrane region" description="Helical" evidence="11">
    <location>
        <begin position="178"/>
        <end position="197"/>
    </location>
</feature>
<evidence type="ECO:0000256" key="6">
    <source>
        <dbReference type="ARBA" id="ARBA00022692"/>
    </source>
</evidence>
<evidence type="ECO:0000256" key="3">
    <source>
        <dbReference type="ARBA" id="ARBA00022475"/>
    </source>
</evidence>
<dbReference type="GO" id="GO:0071944">
    <property type="term" value="C:cell periphery"/>
    <property type="evidence" value="ECO:0007669"/>
    <property type="project" value="TreeGrafter"/>
</dbReference>
<proteinExistence type="predicted"/>
<gene>
    <name evidence="12" type="ORF">CPELLU_LOCUS313</name>
</gene>
<dbReference type="GO" id="GO:0004100">
    <property type="term" value="F:chitin synthase activity"/>
    <property type="evidence" value="ECO:0007669"/>
    <property type="project" value="UniProtKB-EC"/>
</dbReference>
<keyword evidence="7 11" id="KW-1133">Transmembrane helix</keyword>
<feature type="transmembrane region" description="Helical" evidence="11">
    <location>
        <begin position="836"/>
        <end position="860"/>
    </location>
</feature>
<evidence type="ECO:0000256" key="10">
    <source>
        <dbReference type="SAM" id="MobiDB-lite"/>
    </source>
</evidence>
<dbReference type="CDD" id="cd04190">
    <property type="entry name" value="Chitin_synth_C"/>
    <property type="match status" value="1"/>
</dbReference>
<protein>
    <recommendedName>
        <fullName evidence="2">chitin synthase</fullName>
        <ecNumber evidence="2">2.4.1.16</ecNumber>
    </recommendedName>
</protein>
<evidence type="ECO:0000256" key="4">
    <source>
        <dbReference type="ARBA" id="ARBA00022676"/>
    </source>
</evidence>
<feature type="compositionally biased region" description="Polar residues" evidence="10">
    <location>
        <begin position="17"/>
        <end position="29"/>
    </location>
</feature>
<dbReference type="PANTHER" id="PTHR22914:SF16">
    <property type="entry name" value="CHITIN SYNTHASE 3"/>
    <property type="match status" value="1"/>
</dbReference>
<keyword evidence="6 11" id="KW-0812">Transmembrane</keyword>
<dbReference type="InterPro" id="IPR004835">
    <property type="entry name" value="Chitin_synth"/>
</dbReference>
<reference evidence="12" key="1">
    <citation type="submission" date="2021-06" db="EMBL/GenBank/DDBJ databases">
        <authorList>
            <person name="Kallberg Y."/>
            <person name="Tangrot J."/>
            <person name="Rosling A."/>
        </authorList>
    </citation>
    <scope>NUCLEOTIDE SEQUENCE</scope>
    <source>
        <strain evidence="12">FL966</strain>
    </source>
</reference>
<dbReference type="SUPFAM" id="SSF53448">
    <property type="entry name" value="Nucleotide-diphospho-sugar transferases"/>
    <property type="match status" value="1"/>
</dbReference>
<dbReference type="Pfam" id="PF03142">
    <property type="entry name" value="Chitin_synth_2"/>
    <property type="match status" value="2"/>
</dbReference>
<evidence type="ECO:0000256" key="1">
    <source>
        <dbReference type="ARBA" id="ARBA00004651"/>
    </source>
</evidence>
<dbReference type="GO" id="GO:0006031">
    <property type="term" value="P:chitin biosynthetic process"/>
    <property type="evidence" value="ECO:0007669"/>
    <property type="project" value="TreeGrafter"/>
</dbReference>
<dbReference type="OrthoDB" id="370884at2759"/>
<keyword evidence="4" id="KW-0328">Glycosyltransferase</keyword>
<evidence type="ECO:0000256" key="8">
    <source>
        <dbReference type="ARBA" id="ARBA00023136"/>
    </source>
</evidence>
<feature type="compositionally biased region" description="Low complexity" evidence="10">
    <location>
        <begin position="30"/>
        <end position="39"/>
    </location>
</feature>
<dbReference type="GO" id="GO:0030428">
    <property type="term" value="C:cell septum"/>
    <property type="evidence" value="ECO:0007669"/>
    <property type="project" value="TreeGrafter"/>
</dbReference>
<keyword evidence="5" id="KW-0808">Transferase</keyword>
<keyword evidence="8 11" id="KW-0472">Membrane</keyword>
<accession>A0A9N8VMH8</accession>
<dbReference type="EC" id="2.4.1.16" evidence="2"/>
<feature type="compositionally biased region" description="Basic and acidic residues" evidence="10">
    <location>
        <begin position="74"/>
        <end position="88"/>
    </location>
</feature>
<dbReference type="GO" id="GO:0016020">
    <property type="term" value="C:membrane"/>
    <property type="evidence" value="ECO:0007669"/>
    <property type="project" value="UniProtKB-SubCell"/>
</dbReference>
<evidence type="ECO:0000313" key="12">
    <source>
        <dbReference type="EMBL" id="CAG8454440.1"/>
    </source>
</evidence>
<comment type="caution">
    <text evidence="12">The sequence shown here is derived from an EMBL/GenBank/DDBJ whole genome shotgun (WGS) entry which is preliminary data.</text>
</comment>
<dbReference type="AlphaFoldDB" id="A0A9N8VMH8"/>
<keyword evidence="9" id="KW-0325">Glycoprotein</keyword>
<organism evidence="12 13">
    <name type="scientific">Cetraspora pellucida</name>
    <dbReference type="NCBI Taxonomy" id="1433469"/>
    <lineage>
        <taxon>Eukaryota</taxon>
        <taxon>Fungi</taxon>
        <taxon>Fungi incertae sedis</taxon>
        <taxon>Mucoromycota</taxon>
        <taxon>Glomeromycotina</taxon>
        <taxon>Glomeromycetes</taxon>
        <taxon>Diversisporales</taxon>
        <taxon>Gigasporaceae</taxon>
        <taxon>Cetraspora</taxon>
    </lineage>
</organism>
<evidence type="ECO:0000256" key="11">
    <source>
        <dbReference type="SAM" id="Phobius"/>
    </source>
</evidence>
<dbReference type="EMBL" id="CAJVQA010000078">
    <property type="protein sequence ID" value="CAG8454440.1"/>
    <property type="molecule type" value="Genomic_DNA"/>
</dbReference>